<dbReference type="Pfam" id="PF14219">
    <property type="entry name" value="DUF4328"/>
    <property type="match status" value="1"/>
</dbReference>
<keyword evidence="1" id="KW-0812">Transmembrane</keyword>
<protein>
    <submittedName>
        <fullName evidence="3">DUF4328 domain-containing protein</fullName>
    </submittedName>
</protein>
<dbReference type="RefSeq" id="WP_343985583.1">
    <property type="nucleotide sequence ID" value="NZ_BAAAJG010000026.1"/>
</dbReference>
<evidence type="ECO:0000259" key="2">
    <source>
        <dbReference type="Pfam" id="PF14219"/>
    </source>
</evidence>
<evidence type="ECO:0000256" key="1">
    <source>
        <dbReference type="SAM" id="Phobius"/>
    </source>
</evidence>
<name>A0ABW4FSK4_9PSEU</name>
<evidence type="ECO:0000313" key="4">
    <source>
        <dbReference type="Proteomes" id="UP001597145"/>
    </source>
</evidence>
<feature type="transmembrane region" description="Helical" evidence="1">
    <location>
        <begin position="26"/>
        <end position="46"/>
    </location>
</feature>
<comment type="caution">
    <text evidence="3">The sequence shown here is derived from an EMBL/GenBank/DDBJ whole genome shotgun (WGS) entry which is preliminary data.</text>
</comment>
<evidence type="ECO:0000313" key="3">
    <source>
        <dbReference type="EMBL" id="MFD1533568.1"/>
    </source>
</evidence>
<feature type="transmembrane region" description="Helical" evidence="1">
    <location>
        <begin position="163"/>
        <end position="187"/>
    </location>
</feature>
<accession>A0ABW4FSK4</accession>
<gene>
    <name evidence="3" type="ORF">ACFSCY_29495</name>
</gene>
<dbReference type="EMBL" id="JBHUCP010000025">
    <property type="protein sequence ID" value="MFD1533568.1"/>
    <property type="molecule type" value="Genomic_DNA"/>
</dbReference>
<dbReference type="Proteomes" id="UP001597145">
    <property type="component" value="Unassembled WGS sequence"/>
</dbReference>
<feature type="domain" description="DUF4328" evidence="2">
    <location>
        <begin position="82"/>
        <end position="236"/>
    </location>
</feature>
<feature type="transmembrane region" description="Helical" evidence="1">
    <location>
        <begin position="207"/>
        <end position="233"/>
    </location>
</feature>
<sequence>MQPHSSAALPSDPGGRLAEFRPVGRLGQVASAGIVVMTVLVLISDLTATWSDYGRLVDHVAGKLSLEAFRDAEFERLMGQSATNAFALFGVTVAGVVFLVWLRRTRLNADQFSPVRHRYSPTMAVGGWFIPVVNWWLPAIVMNDLARASDPVDTGRRHDTLVVAWWGTMVLSSVVRTIGVIAIPRPVVTYAPGGSGIVDGAEEAMSAYLSVALVNTASAVLILAGAAFIVLLVKRIGAQQTQLFGPAA</sequence>
<reference evidence="4" key="1">
    <citation type="journal article" date="2019" name="Int. J. Syst. Evol. Microbiol.">
        <title>The Global Catalogue of Microorganisms (GCM) 10K type strain sequencing project: providing services to taxonomists for standard genome sequencing and annotation.</title>
        <authorList>
            <consortium name="The Broad Institute Genomics Platform"/>
            <consortium name="The Broad Institute Genome Sequencing Center for Infectious Disease"/>
            <person name="Wu L."/>
            <person name="Ma J."/>
        </authorList>
    </citation>
    <scope>NUCLEOTIDE SEQUENCE [LARGE SCALE GENOMIC DNA]</scope>
    <source>
        <strain evidence="4">JCM 12165</strain>
    </source>
</reference>
<proteinExistence type="predicted"/>
<feature type="transmembrane region" description="Helical" evidence="1">
    <location>
        <begin position="122"/>
        <end position="142"/>
    </location>
</feature>
<keyword evidence="1" id="KW-0472">Membrane</keyword>
<keyword evidence="1" id="KW-1133">Transmembrane helix</keyword>
<dbReference type="InterPro" id="IPR025565">
    <property type="entry name" value="DUF4328"/>
</dbReference>
<keyword evidence="4" id="KW-1185">Reference proteome</keyword>
<organism evidence="3 4">
    <name type="scientific">Pseudonocardia aurantiaca</name>
    <dbReference type="NCBI Taxonomy" id="75290"/>
    <lineage>
        <taxon>Bacteria</taxon>
        <taxon>Bacillati</taxon>
        <taxon>Actinomycetota</taxon>
        <taxon>Actinomycetes</taxon>
        <taxon>Pseudonocardiales</taxon>
        <taxon>Pseudonocardiaceae</taxon>
        <taxon>Pseudonocardia</taxon>
    </lineage>
</organism>
<feature type="transmembrane region" description="Helical" evidence="1">
    <location>
        <begin position="85"/>
        <end position="102"/>
    </location>
</feature>